<accession>A0AAN6IBR7</accession>
<evidence type="ECO:0000313" key="2">
    <source>
        <dbReference type="EMBL" id="KAI1609894.1"/>
    </source>
</evidence>
<keyword evidence="1" id="KW-0472">Membrane</keyword>
<keyword evidence="1" id="KW-0812">Transmembrane</keyword>
<reference evidence="2" key="1">
    <citation type="journal article" date="2022" name="bioRxiv">
        <title>Deciphering the potential niche of two novel black yeast fungi from a biological soil crust based on their genomes, phenotypes, and melanin regulation.</title>
        <authorList>
            <consortium name="DOE Joint Genome Institute"/>
            <person name="Carr E.C."/>
            <person name="Barton Q."/>
            <person name="Grambo S."/>
            <person name="Sullivan M."/>
            <person name="Renfro C.M."/>
            <person name="Kuo A."/>
            <person name="Pangilinan J."/>
            <person name="Lipzen A."/>
            <person name="Keymanesh K."/>
            <person name="Savage E."/>
            <person name="Barry K."/>
            <person name="Grigoriev I.V."/>
            <person name="Riekhof W.R."/>
            <person name="Harris S.S."/>
        </authorList>
    </citation>
    <scope>NUCLEOTIDE SEQUENCE</scope>
    <source>
        <strain evidence="2">JF 03-4F</strain>
    </source>
</reference>
<dbReference type="InterPro" id="IPR021840">
    <property type="entry name" value="DUF3433"/>
</dbReference>
<feature type="transmembrane region" description="Helical" evidence="1">
    <location>
        <begin position="537"/>
        <end position="559"/>
    </location>
</feature>
<protein>
    <submittedName>
        <fullName evidence="2">Uncharacterized protein</fullName>
    </submittedName>
</protein>
<keyword evidence="3" id="KW-1185">Reference proteome</keyword>
<name>A0AAN6IBR7_9EURO</name>
<feature type="transmembrane region" description="Helical" evidence="1">
    <location>
        <begin position="709"/>
        <end position="736"/>
    </location>
</feature>
<proteinExistence type="predicted"/>
<evidence type="ECO:0000256" key="1">
    <source>
        <dbReference type="SAM" id="Phobius"/>
    </source>
</evidence>
<comment type="caution">
    <text evidence="2">The sequence shown here is derived from an EMBL/GenBank/DDBJ whole genome shotgun (WGS) entry which is preliminary data.</text>
</comment>
<dbReference type="PANTHER" id="PTHR37544">
    <property type="entry name" value="SPRAY-RELATED"/>
    <property type="match status" value="1"/>
</dbReference>
<feature type="transmembrane region" description="Helical" evidence="1">
    <location>
        <begin position="56"/>
        <end position="83"/>
    </location>
</feature>
<feature type="transmembrane region" description="Helical" evidence="1">
    <location>
        <begin position="768"/>
        <end position="792"/>
    </location>
</feature>
<keyword evidence="1" id="KW-1133">Transmembrane helix</keyword>
<dbReference type="AlphaFoldDB" id="A0AAN6IBR7"/>
<feature type="transmembrane region" description="Helical" evidence="1">
    <location>
        <begin position="1169"/>
        <end position="1188"/>
    </location>
</feature>
<dbReference type="EMBL" id="MU404359">
    <property type="protein sequence ID" value="KAI1609894.1"/>
    <property type="molecule type" value="Genomic_DNA"/>
</dbReference>
<feature type="transmembrane region" description="Helical" evidence="1">
    <location>
        <begin position="164"/>
        <end position="188"/>
    </location>
</feature>
<sequence length="1271" mass="138150">MNHSSMPSSWFSRAQRSHGTAKSEKATYSTTIVPVSPDRGGIRSEGNPRSPHWNPIWLHGGILSAAVFVSTLAIAILLLLGFLSRKDDGLTLYTTNHFSWTYGPTAVLTMFVAAWRQVDFCCKTLKPWAVLRRGNASAAQSMLLDYTSSLQAVSFYRAVRNKHVIVVTTITGFLVLKLITLASTGLFFPDTVFLSPQQVSLSKATKLDGSLYNSTENQGLFDASIAYTAFAVMAKGLGHANGTANNLVYENTQFDANSGPPGATIVTTVNALIPNFQCQSAPVSVRLQSANNTEPHPEDTLELLFPECTLRNGGNGTSVYALNPRNTVCPERQLSPLLQQIDCVNQTSSAASENWQLLTLADFRYQQKFTNTTDVILGDSIQATSWSTGVQQVTGIACLAGFSMQKVQLSYNFRTEPPTISTEILPGENNTQLGTFSGYDLGVLTTSALTASADMFGNLIDNQAALEYPNTLFKMMAAISGGTYEDLLDESTMVLAAQKVLQQIAIQAVAKNLVSNDNSDVTGSLVESEERLSINNVSLWLMLSGSFVIAVLTCIVLLYRPRDAYPRNPDAIGSIARLVTESCNLRDVLSNIGQGGDSGLKRRLQCSTFGIQSEVDAGGYETMKVKVSAPALAEDREDMDHQHQIQKRQEWWSPLTIKRWMLAITLLLPAVSLVLLEILQRQSDGRKGFTAVSGSSAASLTVYTRFVPALWMLLVATLVNSFDFNITVLAPFNALWSTSSNQQAKGMPISMLGLPPPLALWKSLRNQFWGAFFSGVAAMLGSILTIIVSGLYTIQSLSLSQNVSMNRLDQFNTTWLNSVLNDSSAAVVSSLTESLGLDYPQFTYDELALPKLQMADTQYSVNTSSQTQQLLQIQLPVLRSDLSCVQLAPEAMNVTARFEPEILTASAFVSATAGLPANCPYGGGNGNSTSIQFDWTFTLRGNSSFVGKLIDLHVGPFDAVFASSAGELEPNTQPDNPPDCPSLAFIYGHAVANDPSQTSITTLMCYQYIDQLATNVTFTWPDLAIPTQSAPLVNDSSAKRLSSSSAGQTAFQFRLQLHMDDEFSSFNQSAANTTTTDGSDPPLDNFFQGVLFGRTPVDPSLLAGNSSSDVSQVYSGIRGLYRRYMAQAISGNMRVPLAQTSSEDTSKVTGTLLNAQLQPRIVQNRTAKIILQVLLGLIFILTALAVWLTKLHEILPFNPCCIAGMAALFARSRMCDLDDPVGREIMENHGQGFSDRRWSFKLGWWDVHGEVGDGPLEKWYGIDAGKLGEVG</sequence>
<dbReference type="Pfam" id="PF11915">
    <property type="entry name" value="DUF3433"/>
    <property type="match status" value="2"/>
</dbReference>
<gene>
    <name evidence="2" type="ORF">EDD36DRAFT_59360</name>
</gene>
<organism evidence="2 3">
    <name type="scientific">Exophiala viscosa</name>
    <dbReference type="NCBI Taxonomy" id="2486360"/>
    <lineage>
        <taxon>Eukaryota</taxon>
        <taxon>Fungi</taxon>
        <taxon>Dikarya</taxon>
        <taxon>Ascomycota</taxon>
        <taxon>Pezizomycotina</taxon>
        <taxon>Eurotiomycetes</taxon>
        <taxon>Chaetothyriomycetidae</taxon>
        <taxon>Chaetothyriales</taxon>
        <taxon>Herpotrichiellaceae</taxon>
        <taxon>Exophiala</taxon>
    </lineage>
</organism>
<dbReference type="PANTHER" id="PTHR37544:SF1">
    <property type="entry name" value="PHOSPHORIBOSYLAMINOIMIDAZOLE-SUCCINOCARBOXAMIDE SYNTHASE"/>
    <property type="match status" value="1"/>
</dbReference>
<evidence type="ECO:0000313" key="3">
    <source>
        <dbReference type="Proteomes" id="UP001203852"/>
    </source>
</evidence>
<dbReference type="Proteomes" id="UP001203852">
    <property type="component" value="Unassembled WGS sequence"/>
</dbReference>